<dbReference type="Pfam" id="PF00380">
    <property type="entry name" value="Ribosomal_S9"/>
    <property type="match status" value="1"/>
</dbReference>
<dbReference type="PANTHER" id="PTHR21569">
    <property type="entry name" value="RIBOSOMAL PROTEIN S9"/>
    <property type="match status" value="1"/>
</dbReference>
<evidence type="ECO:0000313" key="7">
    <source>
        <dbReference type="EMBL" id="OGZ00185.1"/>
    </source>
</evidence>
<dbReference type="PROSITE" id="PS00360">
    <property type="entry name" value="RIBOSOMAL_S9"/>
    <property type="match status" value="1"/>
</dbReference>
<sequence length="142" mass="15910">MTKKAETIHSPKKAERYFEGVGRRKTAVARVRITKGNGAFVVNGKKSEEYFNRPLSSQVALSPLDKFSILDKFNVSAKVSGGGTTAQAEAVRLGVARALVVSDATYRDRLRPTGFLTRDPRMVERKKYGLKKARRAPQWKKR</sequence>
<accession>A0A1G2CFM5</accession>
<dbReference type="HAMAP" id="MF_00532_B">
    <property type="entry name" value="Ribosomal_uS9_B"/>
    <property type="match status" value="1"/>
</dbReference>
<dbReference type="NCBIfam" id="NF001099">
    <property type="entry name" value="PRK00132.1"/>
    <property type="match status" value="1"/>
</dbReference>
<evidence type="ECO:0000256" key="1">
    <source>
        <dbReference type="ARBA" id="ARBA00005251"/>
    </source>
</evidence>
<dbReference type="SUPFAM" id="SSF54211">
    <property type="entry name" value="Ribosomal protein S5 domain 2-like"/>
    <property type="match status" value="1"/>
</dbReference>
<organism evidence="7 8">
    <name type="scientific">Candidatus Liptonbacteria bacterium RIFCSPLOWO2_01_FULL_45_15</name>
    <dbReference type="NCBI Taxonomy" id="1798649"/>
    <lineage>
        <taxon>Bacteria</taxon>
        <taxon>Candidatus Liptoniibacteriota</taxon>
    </lineage>
</organism>
<dbReference type="FunFam" id="3.30.230.10:FF:000001">
    <property type="entry name" value="30S ribosomal protein S9"/>
    <property type="match status" value="1"/>
</dbReference>
<dbReference type="GO" id="GO:0006412">
    <property type="term" value="P:translation"/>
    <property type="evidence" value="ECO:0007669"/>
    <property type="project" value="UniProtKB-UniRule"/>
</dbReference>
<dbReference type="InterPro" id="IPR020574">
    <property type="entry name" value="Ribosomal_uS9_CS"/>
</dbReference>
<keyword evidence="3 5" id="KW-0687">Ribonucleoprotein</keyword>
<comment type="caution">
    <text evidence="7">The sequence shown here is derived from an EMBL/GenBank/DDBJ whole genome shotgun (WGS) entry which is preliminary data.</text>
</comment>
<comment type="similarity">
    <text evidence="1 5 6">Belongs to the universal ribosomal protein uS9 family.</text>
</comment>
<dbReference type="STRING" id="1798649.A3B13_01605"/>
<evidence type="ECO:0000256" key="3">
    <source>
        <dbReference type="ARBA" id="ARBA00023274"/>
    </source>
</evidence>
<evidence type="ECO:0000313" key="8">
    <source>
        <dbReference type="Proteomes" id="UP000176287"/>
    </source>
</evidence>
<dbReference type="Proteomes" id="UP000176287">
    <property type="component" value="Unassembled WGS sequence"/>
</dbReference>
<dbReference type="AlphaFoldDB" id="A0A1G2CFM5"/>
<dbReference type="GO" id="GO:0022627">
    <property type="term" value="C:cytosolic small ribosomal subunit"/>
    <property type="evidence" value="ECO:0007669"/>
    <property type="project" value="TreeGrafter"/>
</dbReference>
<dbReference type="PANTHER" id="PTHR21569:SF1">
    <property type="entry name" value="SMALL RIBOSOMAL SUBUNIT PROTEIN US9M"/>
    <property type="match status" value="1"/>
</dbReference>
<evidence type="ECO:0000256" key="4">
    <source>
        <dbReference type="ARBA" id="ARBA00035259"/>
    </source>
</evidence>
<dbReference type="EMBL" id="MHKZ01000027">
    <property type="protein sequence ID" value="OGZ00185.1"/>
    <property type="molecule type" value="Genomic_DNA"/>
</dbReference>
<dbReference type="InterPro" id="IPR020568">
    <property type="entry name" value="Ribosomal_Su5_D2-typ_SF"/>
</dbReference>
<protein>
    <recommendedName>
        <fullName evidence="4 5">Small ribosomal subunit protein uS9</fullName>
    </recommendedName>
</protein>
<evidence type="ECO:0000256" key="5">
    <source>
        <dbReference type="HAMAP-Rule" id="MF_00532"/>
    </source>
</evidence>
<gene>
    <name evidence="5" type="primary">rpsI</name>
    <name evidence="7" type="ORF">A3B13_01605</name>
</gene>
<dbReference type="GO" id="GO:0003723">
    <property type="term" value="F:RNA binding"/>
    <property type="evidence" value="ECO:0007669"/>
    <property type="project" value="TreeGrafter"/>
</dbReference>
<keyword evidence="2 5" id="KW-0689">Ribosomal protein</keyword>
<dbReference type="InterPro" id="IPR023035">
    <property type="entry name" value="Ribosomal_uS9_bac/plastid"/>
</dbReference>
<evidence type="ECO:0000256" key="2">
    <source>
        <dbReference type="ARBA" id="ARBA00022980"/>
    </source>
</evidence>
<dbReference type="GO" id="GO:0003735">
    <property type="term" value="F:structural constituent of ribosome"/>
    <property type="evidence" value="ECO:0007669"/>
    <property type="project" value="InterPro"/>
</dbReference>
<dbReference type="InterPro" id="IPR000754">
    <property type="entry name" value="Ribosomal_uS9"/>
</dbReference>
<reference evidence="7 8" key="1">
    <citation type="journal article" date="2016" name="Nat. Commun.">
        <title>Thousands of microbial genomes shed light on interconnected biogeochemical processes in an aquifer system.</title>
        <authorList>
            <person name="Anantharaman K."/>
            <person name="Brown C.T."/>
            <person name="Hug L.A."/>
            <person name="Sharon I."/>
            <person name="Castelle C.J."/>
            <person name="Probst A.J."/>
            <person name="Thomas B.C."/>
            <person name="Singh A."/>
            <person name="Wilkins M.J."/>
            <person name="Karaoz U."/>
            <person name="Brodie E.L."/>
            <person name="Williams K.H."/>
            <person name="Hubbard S.S."/>
            <person name="Banfield J.F."/>
        </authorList>
    </citation>
    <scope>NUCLEOTIDE SEQUENCE [LARGE SCALE GENOMIC DNA]</scope>
</reference>
<dbReference type="Gene3D" id="3.30.230.10">
    <property type="match status" value="1"/>
</dbReference>
<proteinExistence type="inferred from homology"/>
<evidence type="ECO:0000256" key="6">
    <source>
        <dbReference type="RuleBase" id="RU003815"/>
    </source>
</evidence>
<name>A0A1G2CFM5_9BACT</name>
<dbReference type="InterPro" id="IPR014721">
    <property type="entry name" value="Ribsml_uS5_D2-typ_fold_subgr"/>
</dbReference>